<evidence type="ECO:0000256" key="1">
    <source>
        <dbReference type="SAM" id="MobiDB-lite"/>
    </source>
</evidence>
<evidence type="ECO:0000313" key="3">
    <source>
        <dbReference type="EMBL" id="KAF4657171.1"/>
    </source>
</evidence>
<keyword evidence="2" id="KW-1133">Transmembrane helix</keyword>
<feature type="region of interest" description="Disordered" evidence="1">
    <location>
        <begin position="65"/>
        <end position="145"/>
    </location>
</feature>
<keyword evidence="2" id="KW-0472">Membrane</keyword>
<name>A0A7J6LDK3_PERCH</name>
<dbReference type="OrthoDB" id="414461at2759"/>
<dbReference type="EMBL" id="JAAPAO010000556">
    <property type="protein sequence ID" value="KAF4657171.1"/>
    <property type="molecule type" value="Genomic_DNA"/>
</dbReference>
<feature type="transmembrane region" description="Helical" evidence="2">
    <location>
        <begin position="204"/>
        <end position="226"/>
    </location>
</feature>
<evidence type="ECO:0000256" key="2">
    <source>
        <dbReference type="SAM" id="Phobius"/>
    </source>
</evidence>
<keyword evidence="2" id="KW-0812">Transmembrane</keyword>
<evidence type="ECO:0000313" key="4">
    <source>
        <dbReference type="Proteomes" id="UP000591131"/>
    </source>
</evidence>
<organism evidence="3 4">
    <name type="scientific">Perkinsus chesapeaki</name>
    <name type="common">Clam parasite</name>
    <name type="synonym">Perkinsus andrewsi</name>
    <dbReference type="NCBI Taxonomy" id="330153"/>
    <lineage>
        <taxon>Eukaryota</taxon>
        <taxon>Sar</taxon>
        <taxon>Alveolata</taxon>
        <taxon>Perkinsozoa</taxon>
        <taxon>Perkinsea</taxon>
        <taxon>Perkinsida</taxon>
        <taxon>Perkinsidae</taxon>
        <taxon>Perkinsus</taxon>
    </lineage>
</organism>
<comment type="caution">
    <text evidence="3">The sequence shown here is derived from an EMBL/GenBank/DDBJ whole genome shotgun (WGS) entry which is preliminary data.</text>
</comment>
<sequence>MSVTPASIKSKNADREAEALLAYIKGLPMDSAVNRSTRLLACKALYGRVSEDLGPLIEEAYCTDVGEDETSSESSSSSVESDEEADAIANESEVSSVEDNSTLGDSVKSSAVEEIADSREKLFQGVDKRREKENDNDEDAGHDGLLDEMLELTGHVRESAYRQRETLAKDNANLEVTKKLQQDHLDSVTKENQRGTELLKSRRLGFFTTIILLLISIVMYCFMSGVGTQKTQVLGGLDGYPTLPAQGTAKLVIRWGRFHLLGSKRRYELMERLVTRLLVWDSVSSTPVWFRRITVAVRNWLHYAPHDGWLPAGAARRLDLFGLASSPDELYTSPTRLLRNIADQVVRLM</sequence>
<protein>
    <submittedName>
        <fullName evidence="3">Uncharacterized protein</fullName>
    </submittedName>
</protein>
<proteinExistence type="predicted"/>
<dbReference type="Proteomes" id="UP000591131">
    <property type="component" value="Unassembled WGS sequence"/>
</dbReference>
<feature type="compositionally biased region" description="Polar residues" evidence="1">
    <location>
        <begin position="99"/>
        <end position="109"/>
    </location>
</feature>
<reference evidence="3 4" key="1">
    <citation type="submission" date="2020-04" db="EMBL/GenBank/DDBJ databases">
        <title>Perkinsus chesapeaki whole genome sequence.</title>
        <authorList>
            <person name="Bogema D.R."/>
        </authorList>
    </citation>
    <scope>NUCLEOTIDE SEQUENCE [LARGE SCALE GENOMIC DNA]</scope>
    <source>
        <strain evidence="3">ATCC PRA-425</strain>
    </source>
</reference>
<feature type="compositionally biased region" description="Basic and acidic residues" evidence="1">
    <location>
        <begin position="116"/>
        <end position="145"/>
    </location>
</feature>
<accession>A0A7J6LDK3</accession>
<dbReference type="AlphaFoldDB" id="A0A7J6LDK3"/>
<gene>
    <name evidence="3" type="ORF">FOL47_008566</name>
</gene>
<keyword evidence="4" id="KW-1185">Reference proteome</keyword>